<proteinExistence type="predicted"/>
<dbReference type="Proteomes" id="UP001055091">
    <property type="component" value="Unassembled WGS sequence"/>
</dbReference>
<protein>
    <submittedName>
        <fullName evidence="1">Uncharacterized protein</fullName>
    </submittedName>
</protein>
<accession>A0AA37JE72</accession>
<dbReference type="EMBL" id="BQNJ01000001">
    <property type="protein sequence ID" value="GKG98756.1"/>
    <property type="molecule type" value="Genomic_DNA"/>
</dbReference>
<gene>
    <name evidence="1" type="ORF">CE91St55_07380</name>
</gene>
<dbReference type="RefSeq" id="WP_182284314.1">
    <property type="nucleotide sequence ID" value="NZ_BQNJ01000001.1"/>
</dbReference>
<sequence>MFQWRENFQWIFSDLGSSDKVGVNESGIGIFKRQPYKGLAKEILQNVTDAKNPELPDEVPVRAKFELIYVDLDDIPGHERLREVIHKCSEYYSVGDDGEKLRTIRDAADNYLSGSIKVPVLKISDYNTTGLRGVKEETGSNWTGLVRERSATNKSNTSSGAFGVGKFAPYNFTSIRTVLYSTKTINDEYAFQGKAILTTFKEDGKNKQNIGLFANKDSEDFDAVFDVNDIAPVFRRTEPGTDIFVLGFVKEDEDTWIEQSAISVIEYFFYSIYRGKLEVEIRDGEKVVKITQNNLGEMIAFYDKYCKEHMADDTAFKFTAPSYWRLLQDSRHKIIKAPFEYNGKSMGNYELYLLTGEDAAEKKVLEMRQAGMKIREDCAFRIPINFTAIFIATGEGAASQDPKDNISSFLRKCENQAHDDWAADEYKEEKTKAKGIINKVHQIILDAVKAEMPDFGDESVDAFGLSEFLPNEEADDDQKEEKVFSDFRPLAFEIQSVKTGKRRRQADISMKKNGGSKHKKEVEEVKRKYHKNANNKKGTGTGKASEILISSIKTPFNKTSGEYQISFVLDENAENLAIGIKIGSDDDNLSKANISEAIMDGKKLAIKNGLIELEGGHNEGEKNIIRVRLEEKTRKTLEVRAYAKC</sequence>
<dbReference type="AlphaFoldDB" id="A0AA37JE72"/>
<dbReference type="GeneID" id="93147326"/>
<evidence type="ECO:0000313" key="1">
    <source>
        <dbReference type="EMBL" id="GKG98756.1"/>
    </source>
</evidence>
<organism evidence="1 2">
    <name type="scientific">Hungatella hathewayi</name>
    <dbReference type="NCBI Taxonomy" id="154046"/>
    <lineage>
        <taxon>Bacteria</taxon>
        <taxon>Bacillati</taxon>
        <taxon>Bacillota</taxon>
        <taxon>Clostridia</taxon>
        <taxon>Lachnospirales</taxon>
        <taxon>Lachnospiraceae</taxon>
        <taxon>Hungatella</taxon>
    </lineage>
</organism>
<name>A0AA37JE72_9FIRM</name>
<evidence type="ECO:0000313" key="2">
    <source>
        <dbReference type="Proteomes" id="UP001055091"/>
    </source>
</evidence>
<comment type="caution">
    <text evidence="1">The sequence shown here is derived from an EMBL/GenBank/DDBJ whole genome shotgun (WGS) entry which is preliminary data.</text>
</comment>
<reference evidence="1" key="1">
    <citation type="submission" date="2022-01" db="EMBL/GenBank/DDBJ databases">
        <title>Novel bile acid biosynthetic pathways are enriched in the microbiome of centenarians.</title>
        <authorList>
            <person name="Sato Y."/>
            <person name="Atarashi K."/>
            <person name="Plichta R.D."/>
            <person name="Arai Y."/>
            <person name="Sasajima S."/>
            <person name="Kearney M.S."/>
            <person name="Suda W."/>
            <person name="Takeshita K."/>
            <person name="Sasaki T."/>
            <person name="Okamoto S."/>
            <person name="Skelly N.A."/>
            <person name="Okamura Y."/>
            <person name="Vlamakis H."/>
            <person name="Li Y."/>
            <person name="Tanoue T."/>
            <person name="Takei H."/>
            <person name="Nittono H."/>
            <person name="Narushima S."/>
            <person name="Irie J."/>
            <person name="Itoh H."/>
            <person name="Moriya K."/>
            <person name="Sugiura Y."/>
            <person name="Suematsu M."/>
            <person name="Moritoki N."/>
            <person name="Shibata S."/>
            <person name="Littman R.D."/>
            <person name="Fischbach A.M."/>
            <person name="Uwamino Y."/>
            <person name="Inoue T."/>
            <person name="Honda A."/>
            <person name="Hattori M."/>
            <person name="Murai T."/>
            <person name="Xavier J.R."/>
            <person name="Hirose N."/>
            <person name="Honda K."/>
        </authorList>
    </citation>
    <scope>NUCLEOTIDE SEQUENCE</scope>
    <source>
        <strain evidence="1">CE91-St55</strain>
    </source>
</reference>